<keyword evidence="1" id="KW-0812">Transmembrane</keyword>
<keyword evidence="1" id="KW-1133">Transmembrane helix</keyword>
<reference evidence="3" key="1">
    <citation type="submission" date="2018-05" db="EMBL/GenBank/DDBJ databases">
        <authorList>
            <person name="Li Y."/>
        </authorList>
    </citation>
    <scope>NUCLEOTIDE SEQUENCE [LARGE SCALE GENOMIC DNA]</scope>
    <source>
        <strain evidence="3">sk1b4</strain>
    </source>
</reference>
<evidence type="ECO:0000313" key="2">
    <source>
        <dbReference type="EMBL" id="PWF25775.1"/>
    </source>
</evidence>
<accession>A0A2V1K8H6</accession>
<comment type="caution">
    <text evidence="2">The sequence shown here is derived from an EMBL/GenBank/DDBJ whole genome shotgun (WGS) entry which is preliminary data.</text>
</comment>
<feature type="transmembrane region" description="Helical" evidence="1">
    <location>
        <begin position="89"/>
        <end position="107"/>
    </location>
</feature>
<dbReference type="Proteomes" id="UP000245283">
    <property type="component" value="Unassembled WGS sequence"/>
</dbReference>
<proteinExistence type="predicted"/>
<gene>
    <name evidence="2" type="ORF">DD236_10075</name>
</gene>
<protein>
    <submittedName>
        <fullName evidence="2">Uncharacterized protein</fullName>
    </submittedName>
</protein>
<evidence type="ECO:0000313" key="3">
    <source>
        <dbReference type="Proteomes" id="UP000245283"/>
    </source>
</evidence>
<evidence type="ECO:0000256" key="1">
    <source>
        <dbReference type="SAM" id="Phobius"/>
    </source>
</evidence>
<name>A0A2V1K8H6_9ACTO</name>
<dbReference type="EMBL" id="QETB01000005">
    <property type="protein sequence ID" value="PWF25775.1"/>
    <property type="molecule type" value="Genomic_DNA"/>
</dbReference>
<keyword evidence="1" id="KW-0472">Membrane</keyword>
<sequence length="119" mass="12825">MKTLKRFATLILGIGALVSLGMCTLVPISDMRSAGSPAVACIEIGGTPNGVSEMTVPDAEWRMLPPSVVCEWPTETGQFITTVEPLTPFSFPLLLGVQVAFLMAIYLQRRLRKPTGTDT</sequence>
<keyword evidence="3" id="KW-1185">Reference proteome</keyword>
<organism evidence="2 3">
    <name type="scientific">Ancrocorticia populi</name>
    <dbReference type="NCBI Taxonomy" id="2175228"/>
    <lineage>
        <taxon>Bacteria</taxon>
        <taxon>Bacillati</taxon>
        <taxon>Actinomycetota</taxon>
        <taxon>Actinomycetes</taxon>
        <taxon>Actinomycetales</taxon>
        <taxon>Actinomycetaceae</taxon>
        <taxon>Ancrocorticia</taxon>
    </lineage>
</organism>
<dbReference type="AlphaFoldDB" id="A0A2V1K8H6"/>